<dbReference type="EMBL" id="JAKHMS010000003">
    <property type="protein sequence ID" value="MCZ3781055.1"/>
    <property type="molecule type" value="Genomic_DNA"/>
</dbReference>
<sequence>MPLKLKVKSDGKETVYERKEEPMLANLIDALKVQRLEIEMYSDPKKPPTDEQNTKHIKLMAEFAARFWGEGLTADDILNGVSAEEGFEQISSGIAQTLNMSADDDDESEDKNQKKITVEMVDDSINKLNDYIKSQLENGYKWGEISKLTLGDLRLMSYVFEERTTTIDKAFPFLF</sequence>
<dbReference type="RefSeq" id="WP_269257191.1">
    <property type="nucleotide sequence ID" value="NZ_JAKHMK010000003.1"/>
</dbReference>
<keyword evidence="2" id="KW-1185">Reference proteome</keyword>
<dbReference type="NCBIfam" id="NF047360">
    <property type="entry name" value="tail_chap_PVL"/>
    <property type="match status" value="1"/>
</dbReference>
<evidence type="ECO:0008006" key="3">
    <source>
        <dbReference type="Google" id="ProtNLM"/>
    </source>
</evidence>
<reference evidence="1 2" key="1">
    <citation type="submission" date="2022-01" db="EMBL/GenBank/DDBJ databases">
        <title>VMRC isolate genome collection.</title>
        <authorList>
            <person name="France M."/>
            <person name="Rutt L."/>
            <person name="Humphrys M."/>
            <person name="Ravel J."/>
        </authorList>
    </citation>
    <scope>NUCLEOTIDE SEQUENCE [LARGE SCALE GENOMIC DNA]</scope>
    <source>
        <strain evidence="1 2">C0030B4</strain>
    </source>
</reference>
<dbReference type="Proteomes" id="UP001527392">
    <property type="component" value="Unassembled WGS sequence"/>
</dbReference>
<name>A0ABT4K5Q6_9LACO</name>
<gene>
    <name evidence="1" type="ORF">L2504_02680</name>
</gene>
<organism evidence="1 2">
    <name type="scientific">Limosilactobacillus vaginalis</name>
    <dbReference type="NCBI Taxonomy" id="1633"/>
    <lineage>
        <taxon>Bacteria</taxon>
        <taxon>Bacillati</taxon>
        <taxon>Bacillota</taxon>
        <taxon>Bacilli</taxon>
        <taxon>Lactobacillales</taxon>
        <taxon>Lactobacillaceae</taxon>
        <taxon>Limosilactobacillus</taxon>
    </lineage>
</organism>
<evidence type="ECO:0000313" key="2">
    <source>
        <dbReference type="Proteomes" id="UP001527392"/>
    </source>
</evidence>
<evidence type="ECO:0000313" key="1">
    <source>
        <dbReference type="EMBL" id="MCZ3781055.1"/>
    </source>
</evidence>
<dbReference type="Pfam" id="PF23857">
    <property type="entry name" value="Phage_TAC_19"/>
    <property type="match status" value="1"/>
</dbReference>
<proteinExistence type="predicted"/>
<protein>
    <recommendedName>
        <fullName evidence="3">Tail assembly chaperone</fullName>
    </recommendedName>
</protein>
<accession>A0ABT4K5Q6</accession>
<dbReference type="InterPro" id="IPR057006">
    <property type="entry name" value="Phage_TAC_19"/>
</dbReference>
<comment type="caution">
    <text evidence="1">The sequence shown here is derived from an EMBL/GenBank/DDBJ whole genome shotgun (WGS) entry which is preliminary data.</text>
</comment>